<dbReference type="InterPro" id="IPR031762">
    <property type="entry name" value="DUF4738"/>
</dbReference>
<evidence type="ECO:0000313" key="1">
    <source>
        <dbReference type="EMBL" id="EJW92526.1"/>
    </source>
</evidence>
<dbReference type="AlphaFoldDB" id="J9FCE2"/>
<keyword evidence="1" id="KW-0449">Lipoprotein</keyword>
<dbReference type="EMBL" id="AMCI01007495">
    <property type="protein sequence ID" value="EJW92526.1"/>
    <property type="molecule type" value="Genomic_DNA"/>
</dbReference>
<comment type="caution">
    <text evidence="1">The sequence shown here is derived from an EMBL/GenBank/DDBJ whole genome shotgun (WGS) entry which is preliminary data.</text>
</comment>
<accession>J9FCE2</accession>
<organism evidence="1">
    <name type="scientific">gut metagenome</name>
    <dbReference type="NCBI Taxonomy" id="749906"/>
    <lineage>
        <taxon>unclassified sequences</taxon>
        <taxon>metagenomes</taxon>
        <taxon>organismal metagenomes</taxon>
    </lineage>
</organism>
<gene>
    <name evidence="1" type="ORF">EVA_19365</name>
</gene>
<dbReference type="Gene3D" id="2.40.128.510">
    <property type="entry name" value="Protein of unknown function DUF4738"/>
    <property type="match status" value="1"/>
</dbReference>
<sequence>MMGIALSASVCCMTSCGEKKGSAETATTDSVEVSTSEAKVHSEQSLRNNYTAKLGGKTYDVLVHRVADASLPQVADEVGNKYTDNRVDVTVSCEGKLLMQRSFTKDCFSDFLTATERIGTILLGMAYDSERSNAQTLCLGAQIGQVGIEEGPAFIVEIPLQGKGSFSIVRDQAQDTTGDAGMGD</sequence>
<proteinExistence type="predicted"/>
<dbReference type="Pfam" id="PF15889">
    <property type="entry name" value="DUF4738"/>
    <property type="match status" value="1"/>
</dbReference>
<reference evidence="1" key="1">
    <citation type="journal article" date="2012" name="PLoS ONE">
        <title>Gene sets for utilization of primary and secondary nutrition supplies in the distal gut of endangered iberian lynx.</title>
        <authorList>
            <person name="Alcaide M."/>
            <person name="Messina E."/>
            <person name="Richter M."/>
            <person name="Bargiela R."/>
            <person name="Peplies J."/>
            <person name="Huws S.A."/>
            <person name="Newbold C.J."/>
            <person name="Golyshin P.N."/>
            <person name="Simon M.A."/>
            <person name="Lopez G."/>
            <person name="Yakimov M.M."/>
            <person name="Ferrer M."/>
        </authorList>
    </citation>
    <scope>NUCLEOTIDE SEQUENCE</scope>
</reference>
<protein>
    <submittedName>
        <fullName evidence="1">Lipoprotein</fullName>
    </submittedName>
</protein>
<name>J9FCE2_9ZZZZ</name>